<dbReference type="SUPFAM" id="SSF53328">
    <property type="entry name" value="Formyltransferase"/>
    <property type="match status" value="1"/>
</dbReference>
<keyword evidence="3" id="KW-0658">Purine biosynthesis</keyword>
<dbReference type="PIRSF" id="PIRSF036480">
    <property type="entry name" value="FormyFH4_hydr"/>
    <property type="match status" value="1"/>
</dbReference>
<dbReference type="RefSeq" id="WP_270129164.1">
    <property type="nucleotide sequence ID" value="NZ_CP115396.1"/>
</dbReference>
<evidence type="ECO:0000256" key="4">
    <source>
        <dbReference type="NCBIfam" id="TIGR00655"/>
    </source>
</evidence>
<dbReference type="CDD" id="cd04875">
    <property type="entry name" value="ACT_F4HF-DF"/>
    <property type="match status" value="1"/>
</dbReference>
<dbReference type="InterPro" id="IPR002376">
    <property type="entry name" value="Formyl_transf_N"/>
</dbReference>
<evidence type="ECO:0000259" key="5">
    <source>
        <dbReference type="PROSITE" id="PS51671"/>
    </source>
</evidence>
<comment type="function">
    <text evidence="3">Catalyzes the hydrolysis of 10-formyltetrahydrofolate (formyl-FH4) to formate and tetrahydrofolate (FH4).</text>
</comment>
<dbReference type="EMBL" id="CP115396">
    <property type="protein sequence ID" value="WBO86549.1"/>
    <property type="molecule type" value="Genomic_DNA"/>
</dbReference>
<dbReference type="GO" id="GO:0008864">
    <property type="term" value="F:formyltetrahydrofolate deformylase activity"/>
    <property type="evidence" value="ECO:0007669"/>
    <property type="project" value="UniProtKB-EC"/>
</dbReference>
<proteinExistence type="inferred from homology"/>
<keyword evidence="1 3" id="KW-0554">One-carbon metabolism</keyword>
<evidence type="ECO:0000256" key="3">
    <source>
        <dbReference type="HAMAP-Rule" id="MF_01927"/>
    </source>
</evidence>
<dbReference type="InterPro" id="IPR004810">
    <property type="entry name" value="PurU"/>
</dbReference>
<dbReference type="PRINTS" id="PR01575">
    <property type="entry name" value="FFH4HYDRLASE"/>
</dbReference>
<dbReference type="Pfam" id="PF00551">
    <property type="entry name" value="Formyl_trans_N"/>
    <property type="match status" value="1"/>
</dbReference>
<protein>
    <recommendedName>
        <fullName evidence="3 4">Formyltetrahydrofolate deformylase</fullName>
        <ecNumber evidence="3 4">3.5.1.10</ecNumber>
    </recommendedName>
    <alternativeName>
        <fullName evidence="3">Formyl-FH(4) hydrolase</fullName>
    </alternativeName>
</protein>
<dbReference type="InterPro" id="IPR045865">
    <property type="entry name" value="ACT-like_dom_sf"/>
</dbReference>
<accession>A0ABY7PUM1</accession>
<dbReference type="HAMAP" id="MF_01927">
    <property type="entry name" value="PurU"/>
    <property type="match status" value="1"/>
</dbReference>
<comment type="catalytic activity">
    <reaction evidence="3">
        <text>(6R)-10-formyltetrahydrofolate + H2O = (6S)-5,6,7,8-tetrahydrofolate + formate + H(+)</text>
        <dbReference type="Rhea" id="RHEA:19833"/>
        <dbReference type="ChEBI" id="CHEBI:15377"/>
        <dbReference type="ChEBI" id="CHEBI:15378"/>
        <dbReference type="ChEBI" id="CHEBI:15740"/>
        <dbReference type="ChEBI" id="CHEBI:57453"/>
        <dbReference type="ChEBI" id="CHEBI:195366"/>
        <dbReference type="EC" id="3.5.1.10"/>
    </reaction>
</comment>
<evidence type="ECO:0000313" key="7">
    <source>
        <dbReference type="Proteomes" id="UP001211872"/>
    </source>
</evidence>
<comment type="similarity">
    <text evidence="3">Belongs to the PurU family.</text>
</comment>
<comment type="pathway">
    <text evidence="3">Purine metabolism; IMP biosynthesis via de novo pathway; formate from 10-formyl-5,6,7,8-tetrahydrofolate: step 1/1.</text>
</comment>
<dbReference type="InterPro" id="IPR036477">
    <property type="entry name" value="Formyl_transf_N_sf"/>
</dbReference>
<dbReference type="PANTHER" id="PTHR42706">
    <property type="entry name" value="FORMYLTETRAHYDROFOLATE DEFORMYLASE"/>
    <property type="match status" value="1"/>
</dbReference>
<dbReference type="Gene3D" id="3.40.50.170">
    <property type="entry name" value="Formyl transferase, N-terminal domain"/>
    <property type="match status" value="1"/>
</dbReference>
<evidence type="ECO:0000313" key="6">
    <source>
        <dbReference type="EMBL" id="WBO86549.1"/>
    </source>
</evidence>
<gene>
    <name evidence="3 6" type="primary">purU</name>
    <name evidence="6" type="ORF">O9Z63_09860</name>
</gene>
<dbReference type="PROSITE" id="PS51671">
    <property type="entry name" value="ACT"/>
    <property type="match status" value="1"/>
</dbReference>
<evidence type="ECO:0000256" key="2">
    <source>
        <dbReference type="ARBA" id="ARBA00022801"/>
    </source>
</evidence>
<dbReference type="Pfam" id="PF01842">
    <property type="entry name" value="ACT"/>
    <property type="match status" value="1"/>
</dbReference>
<dbReference type="EC" id="3.5.1.10" evidence="3 4"/>
<dbReference type="PANTHER" id="PTHR42706:SF1">
    <property type="entry name" value="FORMYLTETRAHYDROFOLATE DEFORMYLASE 2, MITOCHONDRIAL"/>
    <property type="match status" value="1"/>
</dbReference>
<dbReference type="NCBIfam" id="TIGR00655">
    <property type="entry name" value="PurU"/>
    <property type="match status" value="1"/>
</dbReference>
<evidence type="ECO:0000256" key="1">
    <source>
        <dbReference type="ARBA" id="ARBA00022563"/>
    </source>
</evidence>
<feature type="domain" description="ACT" evidence="5">
    <location>
        <begin position="4"/>
        <end position="81"/>
    </location>
</feature>
<dbReference type="InterPro" id="IPR044074">
    <property type="entry name" value="PurU_ACT"/>
</dbReference>
<organism evidence="6 7">
    <name type="scientific">Hymenobacter yonginensis</name>
    <dbReference type="NCBI Taxonomy" id="748197"/>
    <lineage>
        <taxon>Bacteria</taxon>
        <taxon>Pseudomonadati</taxon>
        <taxon>Bacteroidota</taxon>
        <taxon>Cytophagia</taxon>
        <taxon>Cytophagales</taxon>
        <taxon>Hymenobacteraceae</taxon>
        <taxon>Hymenobacter</taxon>
    </lineage>
</organism>
<dbReference type="Gene3D" id="3.30.70.260">
    <property type="match status" value="1"/>
</dbReference>
<dbReference type="Proteomes" id="UP001211872">
    <property type="component" value="Chromosome"/>
</dbReference>
<dbReference type="SUPFAM" id="SSF55021">
    <property type="entry name" value="ACT-like"/>
    <property type="match status" value="1"/>
</dbReference>
<name>A0ABY7PUM1_9BACT</name>
<feature type="active site" evidence="3">
    <location>
        <position position="220"/>
    </location>
</feature>
<dbReference type="NCBIfam" id="NF004684">
    <property type="entry name" value="PRK06027.1"/>
    <property type="match status" value="1"/>
</dbReference>
<reference evidence="6 7" key="1">
    <citation type="journal article" date="2011" name="Int. J. Syst. Evol. Microbiol.">
        <title>Hymenobacter yonginensis sp. nov., isolated from a mesotrophic artificial lake.</title>
        <authorList>
            <person name="Joung Y."/>
            <person name="Cho S.H."/>
            <person name="Kim H."/>
            <person name="Kim S.B."/>
            <person name="Joh K."/>
        </authorList>
    </citation>
    <scope>NUCLEOTIDE SEQUENCE [LARGE SCALE GENOMIC DNA]</scope>
    <source>
        <strain evidence="6 7">KCTC 22745</strain>
    </source>
</reference>
<dbReference type="InterPro" id="IPR002912">
    <property type="entry name" value="ACT_dom"/>
</dbReference>
<sequence>MTHYLLINCPDEPGLVYRITEVLYRHGLNILRNGEFVDRHDHHFFMRTELEGPCEPARLLADLQTALPHATIRLRDDRPRRIVLMATKEHHCLSELLLRHFFGQLQAQVLAVISNHDNLRNLTERLGVPYHYLSAEGLSREAHEAAVLQQIDAYDPDYVVLARYMRILSPEFVAHFPARLINIHHSFLPAFVGASPYAQAYARGVKSIGATAHFVTDQLDQGPIITQSVIPTDHTHSALDMAQAGRDVEKITLARALTLVFREQVFVHRNRTIVFE</sequence>
<keyword evidence="7" id="KW-1185">Reference proteome</keyword>
<keyword evidence="2 3" id="KW-0378">Hydrolase</keyword>